<dbReference type="AlphaFoldDB" id="A0A8J6BA74"/>
<sequence>MAQSTENGVRPREMAEEIATSTQGQQIEVETIVETTENDQTSRIADRVTSSIAPALSALSERLQRLEGASRTANEEQLLVDPFTLTLELPSRFGLRDEARFLRELMRDWRLQVLDEQGLELRLLARYKLLMVKDEYDDATSDRAANLLRATTVGS</sequence>
<evidence type="ECO:0000313" key="2">
    <source>
        <dbReference type="EMBL" id="KAG9396494.1"/>
    </source>
</evidence>
<evidence type="ECO:0000256" key="1">
    <source>
        <dbReference type="SAM" id="MobiDB-lite"/>
    </source>
</evidence>
<keyword evidence="3" id="KW-1185">Reference proteome</keyword>
<accession>A0A8J6BA74</accession>
<dbReference type="Proteomes" id="UP000717585">
    <property type="component" value="Unassembled WGS sequence"/>
</dbReference>
<reference evidence="2" key="1">
    <citation type="submission" date="2021-05" db="EMBL/GenBank/DDBJ databases">
        <title>A free-living protist that lacks canonical eukaryotic 1 DNA replication and segregation systems.</title>
        <authorList>
            <person name="Salas-Leiva D.E."/>
            <person name="Tromer E.C."/>
            <person name="Curtis B.A."/>
            <person name="Jerlstrom-Hultqvist J."/>
            <person name="Kolisko M."/>
            <person name="Yi Z."/>
            <person name="Salas-Leiva J.S."/>
            <person name="Gallot-Lavallee L."/>
            <person name="Kops G.J.P.L."/>
            <person name="Archibald J.M."/>
            <person name="Simpson A.G.B."/>
            <person name="Roger A.J."/>
        </authorList>
    </citation>
    <scope>NUCLEOTIDE SEQUENCE</scope>
    <source>
        <strain evidence="2">BICM</strain>
    </source>
</reference>
<evidence type="ECO:0000313" key="3">
    <source>
        <dbReference type="Proteomes" id="UP000717585"/>
    </source>
</evidence>
<proteinExistence type="predicted"/>
<gene>
    <name evidence="2" type="ORF">J8273_1477</name>
</gene>
<feature type="region of interest" description="Disordered" evidence="1">
    <location>
        <begin position="1"/>
        <end position="25"/>
    </location>
</feature>
<comment type="caution">
    <text evidence="2">The sequence shown here is derived from an EMBL/GenBank/DDBJ whole genome shotgun (WGS) entry which is preliminary data.</text>
</comment>
<protein>
    <submittedName>
        <fullName evidence="2">Uncharacterized protein</fullName>
    </submittedName>
</protein>
<organism evidence="2 3">
    <name type="scientific">Carpediemonas membranifera</name>
    <dbReference type="NCBI Taxonomy" id="201153"/>
    <lineage>
        <taxon>Eukaryota</taxon>
        <taxon>Metamonada</taxon>
        <taxon>Carpediemonas-like organisms</taxon>
        <taxon>Carpediemonas</taxon>
    </lineage>
</organism>
<name>A0A8J6BA74_9EUKA</name>
<dbReference type="EMBL" id="JAHDYR010000005">
    <property type="protein sequence ID" value="KAG9396494.1"/>
    <property type="molecule type" value="Genomic_DNA"/>
</dbReference>